<dbReference type="OrthoDB" id="9157220at2"/>
<sequence>MVDDMSRKYIEANSETALNSIFNFADFVAETEFFADKVDVKLQEQYDRAWFEMELVNSLALAEWEQNGRPKEWGVVWKEKYKNDARETLCEFLAVVKKMS</sequence>
<dbReference type="Proteomes" id="UP000480312">
    <property type="component" value="Unassembled WGS sequence"/>
</dbReference>
<accession>A0A7C9P855</accession>
<dbReference type="EMBL" id="JAAEHK010000018">
    <property type="protein sequence ID" value="NDL71495.1"/>
    <property type="molecule type" value="Genomic_DNA"/>
</dbReference>
<organism evidence="1 2">
    <name type="scientific">Vreelandella alkaliphila</name>
    <dbReference type="NCBI Taxonomy" id="272774"/>
    <lineage>
        <taxon>Bacteria</taxon>
        <taxon>Pseudomonadati</taxon>
        <taxon>Pseudomonadota</taxon>
        <taxon>Gammaproteobacteria</taxon>
        <taxon>Oceanospirillales</taxon>
        <taxon>Halomonadaceae</taxon>
        <taxon>Vreelandella</taxon>
    </lineage>
</organism>
<name>A0A7C9P855_9GAMM</name>
<evidence type="ECO:0000313" key="2">
    <source>
        <dbReference type="Proteomes" id="UP000480312"/>
    </source>
</evidence>
<protein>
    <submittedName>
        <fullName evidence="1">Uncharacterized protein</fullName>
    </submittedName>
</protein>
<dbReference type="RefSeq" id="WP_162219347.1">
    <property type="nucleotide sequence ID" value="NZ_JAAEHK010000018.1"/>
</dbReference>
<reference evidence="1 2" key="1">
    <citation type="submission" date="2020-01" db="EMBL/GenBank/DDBJ databases">
        <title>Whole genome sequencing of Halomonas alkaliphila strain LS44.</title>
        <authorList>
            <person name="Kumar S."/>
            <person name="Paul D."/>
            <person name="Shouche Y."/>
            <person name="Suryavanshi M.V."/>
        </authorList>
    </citation>
    <scope>NUCLEOTIDE SEQUENCE [LARGE SCALE GENOMIC DNA]</scope>
    <source>
        <strain evidence="1 2">LS44</strain>
    </source>
</reference>
<dbReference type="AlphaFoldDB" id="A0A7C9P855"/>
<proteinExistence type="predicted"/>
<gene>
    <name evidence="1" type="ORF">GPL32_13375</name>
</gene>
<evidence type="ECO:0000313" key="1">
    <source>
        <dbReference type="EMBL" id="NDL71495.1"/>
    </source>
</evidence>
<comment type="caution">
    <text evidence="1">The sequence shown here is derived from an EMBL/GenBank/DDBJ whole genome shotgun (WGS) entry which is preliminary data.</text>
</comment>